<dbReference type="GO" id="GO:0000976">
    <property type="term" value="F:transcription cis-regulatory region binding"/>
    <property type="evidence" value="ECO:0007669"/>
    <property type="project" value="TreeGrafter"/>
</dbReference>
<name>A0A8K0TAP4_9PEZI</name>
<feature type="domain" description="Zn(2)-C6 fungal-type" evidence="8">
    <location>
        <begin position="31"/>
        <end position="63"/>
    </location>
</feature>
<gene>
    <name evidence="9" type="ORF">B0T11DRAFT_286932</name>
</gene>
<dbReference type="PROSITE" id="PS00463">
    <property type="entry name" value="ZN2_CY6_FUNGAL_1"/>
    <property type="match status" value="1"/>
</dbReference>
<reference evidence="9" key="1">
    <citation type="journal article" date="2021" name="Nat. Commun.">
        <title>Genetic determinants of endophytism in the Arabidopsis root mycobiome.</title>
        <authorList>
            <person name="Mesny F."/>
            <person name="Miyauchi S."/>
            <person name="Thiergart T."/>
            <person name="Pickel B."/>
            <person name="Atanasova L."/>
            <person name="Karlsson M."/>
            <person name="Huettel B."/>
            <person name="Barry K.W."/>
            <person name="Haridas S."/>
            <person name="Chen C."/>
            <person name="Bauer D."/>
            <person name="Andreopoulos W."/>
            <person name="Pangilinan J."/>
            <person name="LaButti K."/>
            <person name="Riley R."/>
            <person name="Lipzen A."/>
            <person name="Clum A."/>
            <person name="Drula E."/>
            <person name="Henrissat B."/>
            <person name="Kohler A."/>
            <person name="Grigoriev I.V."/>
            <person name="Martin F.M."/>
            <person name="Hacquard S."/>
        </authorList>
    </citation>
    <scope>NUCLEOTIDE SEQUENCE</scope>
    <source>
        <strain evidence="9">MPI-CAGE-AT-0016</strain>
    </source>
</reference>
<keyword evidence="5" id="KW-0539">Nucleus</keyword>
<evidence type="ECO:0000256" key="6">
    <source>
        <dbReference type="SAM" id="MobiDB-lite"/>
    </source>
</evidence>
<dbReference type="InterPro" id="IPR051089">
    <property type="entry name" value="prtT"/>
</dbReference>
<dbReference type="GO" id="GO:0000981">
    <property type="term" value="F:DNA-binding transcription factor activity, RNA polymerase II-specific"/>
    <property type="evidence" value="ECO:0007669"/>
    <property type="project" value="InterPro"/>
</dbReference>
<dbReference type="EMBL" id="JAGPXD010000005">
    <property type="protein sequence ID" value="KAH7353492.1"/>
    <property type="molecule type" value="Genomic_DNA"/>
</dbReference>
<keyword evidence="10" id="KW-1185">Reference proteome</keyword>
<dbReference type="Gene3D" id="2.10.50.10">
    <property type="entry name" value="Tumor Necrosis Factor Receptor, subunit A, domain 2"/>
    <property type="match status" value="1"/>
</dbReference>
<keyword evidence="7" id="KW-1133">Transmembrane helix</keyword>
<keyword evidence="3" id="KW-0238">DNA-binding</keyword>
<keyword evidence="7" id="KW-0812">Transmembrane</keyword>
<dbReference type="Proteomes" id="UP000813385">
    <property type="component" value="Unassembled WGS sequence"/>
</dbReference>
<comment type="subcellular location">
    <subcellularLocation>
        <location evidence="1">Nucleus</location>
    </subcellularLocation>
</comment>
<feature type="compositionally biased region" description="Basic and acidic residues" evidence="6">
    <location>
        <begin position="1"/>
        <end position="11"/>
    </location>
</feature>
<keyword evidence="2" id="KW-0805">Transcription regulation</keyword>
<dbReference type="PANTHER" id="PTHR31845:SF32">
    <property type="entry name" value="MISCELLANEOUS ZN(II)2CYS6 TRANSCRIPTION FACTOR (EUROFUNG)-RELATED"/>
    <property type="match status" value="1"/>
</dbReference>
<protein>
    <recommendedName>
        <fullName evidence="8">Zn(2)-C6 fungal-type domain-containing protein</fullName>
    </recommendedName>
</protein>
<feature type="transmembrane region" description="Helical" evidence="7">
    <location>
        <begin position="225"/>
        <end position="247"/>
    </location>
</feature>
<evidence type="ECO:0000256" key="7">
    <source>
        <dbReference type="SAM" id="Phobius"/>
    </source>
</evidence>
<organism evidence="9 10">
    <name type="scientific">Plectosphaerella cucumerina</name>
    <dbReference type="NCBI Taxonomy" id="40658"/>
    <lineage>
        <taxon>Eukaryota</taxon>
        <taxon>Fungi</taxon>
        <taxon>Dikarya</taxon>
        <taxon>Ascomycota</taxon>
        <taxon>Pezizomycotina</taxon>
        <taxon>Sordariomycetes</taxon>
        <taxon>Hypocreomycetidae</taxon>
        <taxon>Glomerellales</taxon>
        <taxon>Plectosphaerellaceae</taxon>
        <taxon>Plectosphaerella</taxon>
    </lineage>
</organism>
<evidence type="ECO:0000256" key="3">
    <source>
        <dbReference type="ARBA" id="ARBA00023125"/>
    </source>
</evidence>
<sequence length="618" mass="68190">MPQHRNKEKEPAAPNPAPVQVPPQPVPYGQACAGCAKAKCRCRRSTASPAAPCDRCQRLKRACEPARTNRKRGVEGQRNRTAKIEEKLESLVNILISQGQIPVASSNEAGSISVTLNSNPEPPAVSSAEVTNSATCTTASISMDMSDTLLAGIRQAQAEENLRLFRTMYLPAFPAVHIPSTTTASQLESQRPYLWLAIQAICSTPYSTRATLQERARKTLSERVAVLYQCTMDLLVAYIVLAMWGTLTGSSTNAFFISASMATTLAQNLKLDSPPDPGPTGFHALAYGYHPPLTSSRYNGEHLVQRKRTDEERRAVLACFCLSSSICHKLGTQLMRWTSHMEDCLTHLASNPACENDEVLVIQAKCTRILDTVCACSPNFFRSSGQTSGFPSMHALMAKALKGHLQEVQSHIRPLLLEKRIVKYWLLLTNAVILDMELQEPAGSAPNAESLFERAQLLQSCVAAIRLFVDNFLAFAPEEHGGLHIHYWLNYLRCLRVVYRLRLTENLLEGESDNLETIDIAESLQRGADVCRAVPMALGLSVDGRNTHTLFAENLQRLKSIWGEAIEQAAIKRAGVQTSLYLRPEASQLAFLDDLHALDFFDDAWMADVFLPPSDTPT</sequence>
<dbReference type="Gene3D" id="4.10.240.10">
    <property type="entry name" value="Zn(2)-C6 fungal-type DNA-binding domain"/>
    <property type="match status" value="1"/>
</dbReference>
<keyword evidence="4" id="KW-0804">Transcription</keyword>
<comment type="caution">
    <text evidence="9">The sequence shown here is derived from an EMBL/GenBank/DDBJ whole genome shotgun (WGS) entry which is preliminary data.</text>
</comment>
<evidence type="ECO:0000313" key="9">
    <source>
        <dbReference type="EMBL" id="KAH7353492.1"/>
    </source>
</evidence>
<dbReference type="GO" id="GO:0005634">
    <property type="term" value="C:nucleus"/>
    <property type="evidence" value="ECO:0007669"/>
    <property type="project" value="UniProtKB-SubCell"/>
</dbReference>
<feature type="compositionally biased region" description="Pro residues" evidence="6">
    <location>
        <begin position="13"/>
        <end position="23"/>
    </location>
</feature>
<dbReference type="PANTHER" id="PTHR31845">
    <property type="entry name" value="FINGER DOMAIN PROTEIN, PUTATIVE-RELATED"/>
    <property type="match status" value="1"/>
</dbReference>
<dbReference type="GO" id="GO:0008270">
    <property type="term" value="F:zinc ion binding"/>
    <property type="evidence" value="ECO:0007669"/>
    <property type="project" value="InterPro"/>
</dbReference>
<keyword evidence="7" id="KW-0472">Membrane</keyword>
<dbReference type="InterPro" id="IPR001138">
    <property type="entry name" value="Zn2Cys6_DnaBD"/>
</dbReference>
<dbReference type="InterPro" id="IPR036864">
    <property type="entry name" value="Zn2-C6_fun-type_DNA-bd_sf"/>
</dbReference>
<evidence type="ECO:0000256" key="5">
    <source>
        <dbReference type="ARBA" id="ARBA00023242"/>
    </source>
</evidence>
<evidence type="ECO:0000256" key="4">
    <source>
        <dbReference type="ARBA" id="ARBA00023163"/>
    </source>
</evidence>
<feature type="region of interest" description="Disordered" evidence="6">
    <location>
        <begin position="1"/>
        <end position="23"/>
    </location>
</feature>
<proteinExistence type="predicted"/>
<accession>A0A8K0TAP4</accession>
<dbReference type="AlphaFoldDB" id="A0A8K0TAP4"/>
<evidence type="ECO:0000256" key="1">
    <source>
        <dbReference type="ARBA" id="ARBA00004123"/>
    </source>
</evidence>
<dbReference type="OrthoDB" id="5226580at2759"/>
<evidence type="ECO:0000256" key="2">
    <source>
        <dbReference type="ARBA" id="ARBA00023015"/>
    </source>
</evidence>
<evidence type="ECO:0000313" key="10">
    <source>
        <dbReference type="Proteomes" id="UP000813385"/>
    </source>
</evidence>
<evidence type="ECO:0000259" key="8">
    <source>
        <dbReference type="PROSITE" id="PS00463"/>
    </source>
</evidence>